<dbReference type="AlphaFoldDB" id="A0A2K2D6C0"/>
<dbReference type="Gramene" id="PNT69834">
    <property type="protein sequence ID" value="PNT69834"/>
    <property type="gene ID" value="BRADI_2g01182v3"/>
</dbReference>
<evidence type="ECO:0008006" key="4">
    <source>
        <dbReference type="Google" id="ProtNLM"/>
    </source>
</evidence>
<dbReference type="InParanoid" id="A0A2K2D6C0"/>
<dbReference type="PANTHER" id="PTHR36617">
    <property type="entry name" value="PROTEIN, PUTATIVE-RELATED"/>
    <property type="match status" value="1"/>
</dbReference>
<proteinExistence type="predicted"/>
<evidence type="ECO:0000313" key="1">
    <source>
        <dbReference type="EMBL" id="PNT69834.1"/>
    </source>
</evidence>
<organism evidence="1">
    <name type="scientific">Brachypodium distachyon</name>
    <name type="common">Purple false brome</name>
    <name type="synonym">Trachynia distachya</name>
    <dbReference type="NCBI Taxonomy" id="15368"/>
    <lineage>
        <taxon>Eukaryota</taxon>
        <taxon>Viridiplantae</taxon>
        <taxon>Streptophyta</taxon>
        <taxon>Embryophyta</taxon>
        <taxon>Tracheophyta</taxon>
        <taxon>Spermatophyta</taxon>
        <taxon>Magnoliopsida</taxon>
        <taxon>Liliopsida</taxon>
        <taxon>Poales</taxon>
        <taxon>Poaceae</taxon>
        <taxon>BOP clade</taxon>
        <taxon>Pooideae</taxon>
        <taxon>Stipodae</taxon>
        <taxon>Brachypodieae</taxon>
        <taxon>Brachypodium</taxon>
    </lineage>
</organism>
<sequence length="182" mass="21306">MKKYFGGLGILNLRDLNISLLASWIKRYQLDDLKIWKQVIQYKYDADDPSIFALPEVQTSPFWKGVLWARRAAKMGYRWQVGNGKTVKFWENQWIGNASLAIMFWDICIVCNQQNVSVHEVWDGEELKLSFWRGFNLRFMAQWYDPEHLVAGTVLSDEHDSLIWKLHQSGCYTSQSSSGLMF</sequence>
<evidence type="ECO:0000313" key="3">
    <source>
        <dbReference type="Proteomes" id="UP000008810"/>
    </source>
</evidence>
<dbReference type="PANTHER" id="PTHR36617:SF15">
    <property type="entry name" value="REVERSE TRANSCRIPTASE ZINC-BINDING DOMAIN-CONTAINING PROTEIN"/>
    <property type="match status" value="1"/>
</dbReference>
<protein>
    <recommendedName>
        <fullName evidence="4">Reverse transcriptase zinc-binding domain-containing protein</fullName>
    </recommendedName>
</protein>
<dbReference type="EMBL" id="CM000881">
    <property type="protein sequence ID" value="PNT69834.1"/>
    <property type="molecule type" value="Genomic_DNA"/>
</dbReference>
<reference evidence="1" key="2">
    <citation type="submission" date="2017-06" db="EMBL/GenBank/DDBJ databases">
        <title>WGS assembly of Brachypodium distachyon.</title>
        <authorList>
            <consortium name="The International Brachypodium Initiative"/>
            <person name="Lucas S."/>
            <person name="Harmon-Smith M."/>
            <person name="Lail K."/>
            <person name="Tice H."/>
            <person name="Grimwood J."/>
            <person name="Bruce D."/>
            <person name="Barry K."/>
            <person name="Shu S."/>
            <person name="Lindquist E."/>
            <person name="Wang M."/>
            <person name="Pitluck S."/>
            <person name="Vogel J.P."/>
            <person name="Garvin D.F."/>
            <person name="Mockler T.C."/>
            <person name="Schmutz J."/>
            <person name="Rokhsar D."/>
            <person name="Bevan M.W."/>
        </authorList>
    </citation>
    <scope>NUCLEOTIDE SEQUENCE</scope>
    <source>
        <strain evidence="1">Bd21</strain>
    </source>
</reference>
<keyword evidence="3" id="KW-1185">Reference proteome</keyword>
<reference evidence="2" key="3">
    <citation type="submission" date="2018-08" db="UniProtKB">
        <authorList>
            <consortium name="EnsemblPlants"/>
        </authorList>
    </citation>
    <scope>IDENTIFICATION</scope>
    <source>
        <strain evidence="2">cv. Bd21</strain>
    </source>
</reference>
<dbReference type="EnsemblPlants" id="PNT69834">
    <property type="protein sequence ID" value="PNT69834"/>
    <property type="gene ID" value="BRADI_2g01182v3"/>
</dbReference>
<accession>A0A2K2D6C0</accession>
<name>A0A2K2D6C0_BRADI</name>
<evidence type="ECO:0000313" key="2">
    <source>
        <dbReference type="EnsemblPlants" id="PNT69834"/>
    </source>
</evidence>
<gene>
    <name evidence="1" type="ORF">BRADI_2g01182v3</name>
</gene>
<dbReference type="Proteomes" id="UP000008810">
    <property type="component" value="Chromosome 2"/>
</dbReference>
<reference evidence="1 2" key="1">
    <citation type="journal article" date="2010" name="Nature">
        <title>Genome sequencing and analysis of the model grass Brachypodium distachyon.</title>
        <authorList>
            <consortium name="International Brachypodium Initiative"/>
        </authorList>
    </citation>
    <scope>NUCLEOTIDE SEQUENCE [LARGE SCALE GENOMIC DNA]</scope>
    <source>
        <strain evidence="1 2">Bd21</strain>
    </source>
</reference>